<dbReference type="PANTHER" id="PTHR30576">
    <property type="entry name" value="COLANIC BIOSYNTHESIS UDP-GLUCOSE LIPID CARRIER TRANSFERASE"/>
    <property type="match status" value="1"/>
</dbReference>
<feature type="transmembrane region" description="Helical" evidence="7">
    <location>
        <begin position="72"/>
        <end position="95"/>
    </location>
</feature>
<feature type="transmembrane region" description="Helical" evidence="7">
    <location>
        <begin position="7"/>
        <end position="27"/>
    </location>
</feature>
<evidence type="ECO:0000259" key="8">
    <source>
        <dbReference type="Pfam" id="PF02397"/>
    </source>
</evidence>
<comment type="caution">
    <text evidence="9">The sequence shown here is derived from an EMBL/GenBank/DDBJ whole genome shotgun (WGS) entry which is preliminary data.</text>
</comment>
<sequence length="461" mass="52358">MKVLLDAILINISFLFAYYLRFEIMTFLGPETTPLFNNYYGTLIFITLLWLAIFKLFGLYDKKINDFIDEMALLFGSVTFSSLFLFGLLFLYRGFWFSRLVIVNAWIISFFLLLVFRLILKLGKRALLKRGIGVKKLLIVGAGEVGETLAGRFISDKTLGGNPVAFLDDDPANIGKSLHGIFVIGNTEDLKKRVKELSVEEVIFATTQISYQKILDLITECETYGVSFKIVPGIFEIIASRISVDEVGGVPLMTISEIGLAGFNAFLKRAVDIILSFILIILLLPIFAVVALLIKWDSSGSVLFAQARVGKDGNLFPMLKFRSMAQNAEDVFDNIKEKSEVEGYIFKIKNDPRMTRMGKWIRRLSIDELPQILNVFMGQMSLVGPRPPLPREVEKYSPWHRKRLRIAPGITGLWQVSGRSLLPFEDMVRLDIYYIENWSLWLDFKILCRTIPVVITAHGAF</sequence>
<evidence type="ECO:0000256" key="1">
    <source>
        <dbReference type="ARBA" id="ARBA00004141"/>
    </source>
</evidence>
<name>A0A1F4SR64_UNCSA</name>
<reference evidence="9 10" key="1">
    <citation type="journal article" date="2016" name="Nat. Commun.">
        <title>Thousands of microbial genomes shed light on interconnected biogeochemical processes in an aquifer system.</title>
        <authorList>
            <person name="Anantharaman K."/>
            <person name="Brown C.T."/>
            <person name="Hug L.A."/>
            <person name="Sharon I."/>
            <person name="Castelle C.J."/>
            <person name="Probst A.J."/>
            <person name="Thomas B.C."/>
            <person name="Singh A."/>
            <person name="Wilkins M.J."/>
            <person name="Karaoz U."/>
            <person name="Brodie E.L."/>
            <person name="Williams K.H."/>
            <person name="Hubbard S.S."/>
            <person name="Banfield J.F."/>
        </authorList>
    </citation>
    <scope>NUCLEOTIDE SEQUENCE [LARGE SCALE GENOMIC DNA]</scope>
</reference>
<dbReference type="AlphaFoldDB" id="A0A1F4SR64"/>
<dbReference type="InterPro" id="IPR003362">
    <property type="entry name" value="Bact_transf"/>
</dbReference>
<feature type="transmembrane region" description="Helical" evidence="7">
    <location>
        <begin position="273"/>
        <end position="294"/>
    </location>
</feature>
<keyword evidence="3" id="KW-0808">Transferase</keyword>
<dbReference type="Pfam" id="PF13727">
    <property type="entry name" value="CoA_binding_3"/>
    <property type="match status" value="1"/>
</dbReference>
<evidence type="ECO:0000256" key="3">
    <source>
        <dbReference type="ARBA" id="ARBA00022679"/>
    </source>
</evidence>
<evidence type="ECO:0000256" key="7">
    <source>
        <dbReference type="SAM" id="Phobius"/>
    </source>
</evidence>
<dbReference type="PANTHER" id="PTHR30576:SF10">
    <property type="entry name" value="SLL5057 PROTEIN"/>
    <property type="match status" value="1"/>
</dbReference>
<protein>
    <recommendedName>
        <fullName evidence="8">Bacterial sugar transferase domain-containing protein</fullName>
    </recommendedName>
</protein>
<dbReference type="Proteomes" id="UP000178417">
    <property type="component" value="Unassembled WGS sequence"/>
</dbReference>
<accession>A0A1F4SR64</accession>
<dbReference type="GO" id="GO:0016780">
    <property type="term" value="F:phosphotransferase activity, for other substituted phosphate groups"/>
    <property type="evidence" value="ECO:0007669"/>
    <property type="project" value="TreeGrafter"/>
</dbReference>
<keyword evidence="6 7" id="KW-0472">Membrane</keyword>
<evidence type="ECO:0000256" key="2">
    <source>
        <dbReference type="ARBA" id="ARBA00006464"/>
    </source>
</evidence>
<comment type="similarity">
    <text evidence="2">Belongs to the bacterial sugar transferase family.</text>
</comment>
<evidence type="ECO:0000256" key="4">
    <source>
        <dbReference type="ARBA" id="ARBA00022692"/>
    </source>
</evidence>
<organism evidence="9 10">
    <name type="scientific">candidate division WOR-1 bacterium RIFOXYB2_FULL_37_13</name>
    <dbReference type="NCBI Taxonomy" id="1802579"/>
    <lineage>
        <taxon>Bacteria</taxon>
        <taxon>Bacillati</taxon>
        <taxon>Saganbacteria</taxon>
    </lineage>
</organism>
<dbReference type="Gene3D" id="3.40.50.720">
    <property type="entry name" value="NAD(P)-binding Rossmann-like Domain"/>
    <property type="match status" value="1"/>
</dbReference>
<dbReference type="GO" id="GO:0016020">
    <property type="term" value="C:membrane"/>
    <property type="evidence" value="ECO:0007669"/>
    <property type="project" value="UniProtKB-SubCell"/>
</dbReference>
<dbReference type="NCBIfam" id="TIGR03025">
    <property type="entry name" value="EPS_sugtrans"/>
    <property type="match status" value="1"/>
</dbReference>
<proteinExistence type="inferred from homology"/>
<feature type="transmembrane region" description="Helical" evidence="7">
    <location>
        <begin position="101"/>
        <end position="120"/>
    </location>
</feature>
<dbReference type="SUPFAM" id="SSF51735">
    <property type="entry name" value="NAD(P)-binding Rossmann-fold domains"/>
    <property type="match status" value="1"/>
</dbReference>
<dbReference type="EMBL" id="MEUB01000031">
    <property type="protein sequence ID" value="OGC22163.1"/>
    <property type="molecule type" value="Genomic_DNA"/>
</dbReference>
<feature type="domain" description="Bacterial sugar transferase" evidence="8">
    <location>
        <begin position="268"/>
        <end position="455"/>
    </location>
</feature>
<evidence type="ECO:0000256" key="5">
    <source>
        <dbReference type="ARBA" id="ARBA00022989"/>
    </source>
</evidence>
<dbReference type="STRING" id="1802579.A2310_04925"/>
<evidence type="ECO:0000256" key="6">
    <source>
        <dbReference type="ARBA" id="ARBA00023136"/>
    </source>
</evidence>
<dbReference type="InterPro" id="IPR017475">
    <property type="entry name" value="EPS_sugar_tfrase"/>
</dbReference>
<feature type="transmembrane region" description="Helical" evidence="7">
    <location>
        <begin position="39"/>
        <end position="60"/>
    </location>
</feature>
<evidence type="ECO:0000313" key="10">
    <source>
        <dbReference type="Proteomes" id="UP000178417"/>
    </source>
</evidence>
<dbReference type="InterPro" id="IPR036291">
    <property type="entry name" value="NAD(P)-bd_dom_sf"/>
</dbReference>
<comment type="subcellular location">
    <subcellularLocation>
        <location evidence="1">Membrane</location>
        <topology evidence="1">Multi-pass membrane protein</topology>
    </subcellularLocation>
</comment>
<dbReference type="Pfam" id="PF02397">
    <property type="entry name" value="Bac_transf"/>
    <property type="match status" value="1"/>
</dbReference>
<keyword evidence="5 7" id="KW-1133">Transmembrane helix</keyword>
<keyword evidence="4 7" id="KW-0812">Transmembrane</keyword>
<gene>
    <name evidence="9" type="ORF">A2310_04925</name>
</gene>
<evidence type="ECO:0000313" key="9">
    <source>
        <dbReference type="EMBL" id="OGC22163.1"/>
    </source>
</evidence>